<name>A0A0N8GSS3_9CHLR</name>
<dbReference type="Proteomes" id="UP000050277">
    <property type="component" value="Unassembled WGS sequence"/>
</dbReference>
<dbReference type="SMART" id="SM00701">
    <property type="entry name" value="PGRP"/>
    <property type="match status" value="1"/>
</dbReference>
<gene>
    <name evidence="4" type="ORF">SE18_07720</name>
</gene>
<dbReference type="InterPro" id="IPR036365">
    <property type="entry name" value="PGBD-like_sf"/>
</dbReference>
<dbReference type="InterPro" id="IPR006311">
    <property type="entry name" value="TAT_signal"/>
</dbReference>
<sequence>MKKISRRMFGKLSMGVAMSVVVGGTELRLLRSAHAVVPTPAIDGTTAWGAAAAKEPINVLNQKPIGIVVHHTTNLNTNDFTRNKAWQVARQIQQSHFNRGWIDTGQQFTISRGGWIMEGRHQSLSILQGGTKHVQGAHVDGHNETHIGIECEGLYMNVTPSLPLWNKLVALIAYICQQYGLTANDIVGHRDLDNTSCPGDTLYSLLPQLRTAVDTTLSGGAVGRMWPILRRNTPATGLAKTMQYLLRARGATITADGAFGPGTETAVKTFQTANGLTADGIVGAATWEKLIMTLRLNDTGEAVKALQNQLSVQNYPTTVDGSFGTGVNTLVRAFQTNRQLTVDGVVGLNSWNNLAM</sequence>
<keyword evidence="5" id="KW-1185">Reference proteome</keyword>
<dbReference type="AlphaFoldDB" id="A0A0N8GSS3"/>
<accession>A0A0N8GSS3</accession>
<dbReference type="InterPro" id="IPR002477">
    <property type="entry name" value="Peptidoglycan-bd-like"/>
</dbReference>
<dbReference type="Gene3D" id="1.10.101.10">
    <property type="entry name" value="PGBD-like superfamily/PGBD"/>
    <property type="match status" value="2"/>
</dbReference>
<dbReference type="OrthoDB" id="9812621at2"/>
<organism evidence="4 5">
    <name type="scientific">Herpetosiphon geysericola</name>
    <dbReference type="NCBI Taxonomy" id="70996"/>
    <lineage>
        <taxon>Bacteria</taxon>
        <taxon>Bacillati</taxon>
        <taxon>Chloroflexota</taxon>
        <taxon>Chloroflexia</taxon>
        <taxon>Herpetosiphonales</taxon>
        <taxon>Herpetosiphonaceae</taxon>
        <taxon>Herpetosiphon</taxon>
    </lineage>
</organism>
<dbReference type="InterPro" id="IPR006619">
    <property type="entry name" value="PGRP_domain_met/bac"/>
</dbReference>
<evidence type="ECO:0000259" key="2">
    <source>
        <dbReference type="SMART" id="SM00644"/>
    </source>
</evidence>
<comment type="similarity">
    <text evidence="1">Belongs to the N-acetylmuramoyl-L-alanine amidase 2 family.</text>
</comment>
<evidence type="ECO:0000313" key="4">
    <source>
        <dbReference type="EMBL" id="KPL90098.1"/>
    </source>
</evidence>
<protein>
    <submittedName>
        <fullName evidence="4">N-acetylmuramoyl-L-alanine amidase</fullName>
    </submittedName>
</protein>
<dbReference type="Pfam" id="PF01510">
    <property type="entry name" value="Amidase_2"/>
    <property type="match status" value="1"/>
</dbReference>
<dbReference type="SUPFAM" id="SSF47090">
    <property type="entry name" value="PGBD-like"/>
    <property type="match status" value="2"/>
</dbReference>
<dbReference type="GO" id="GO:0008745">
    <property type="term" value="F:N-acetylmuramoyl-L-alanine amidase activity"/>
    <property type="evidence" value="ECO:0007669"/>
    <property type="project" value="InterPro"/>
</dbReference>
<dbReference type="GO" id="GO:0008270">
    <property type="term" value="F:zinc ion binding"/>
    <property type="evidence" value="ECO:0007669"/>
    <property type="project" value="InterPro"/>
</dbReference>
<dbReference type="SUPFAM" id="SSF55846">
    <property type="entry name" value="N-acetylmuramoyl-L-alanine amidase-like"/>
    <property type="match status" value="1"/>
</dbReference>
<dbReference type="STRING" id="70996.SE18_07720"/>
<evidence type="ECO:0000313" key="5">
    <source>
        <dbReference type="Proteomes" id="UP000050277"/>
    </source>
</evidence>
<dbReference type="RefSeq" id="WP_054533860.1">
    <property type="nucleotide sequence ID" value="NZ_LGKP01000013.1"/>
</dbReference>
<dbReference type="InterPro" id="IPR015510">
    <property type="entry name" value="PGRP"/>
</dbReference>
<dbReference type="GO" id="GO:0009253">
    <property type="term" value="P:peptidoglycan catabolic process"/>
    <property type="evidence" value="ECO:0007669"/>
    <property type="project" value="InterPro"/>
</dbReference>
<comment type="caution">
    <text evidence="4">The sequence shown here is derived from an EMBL/GenBank/DDBJ whole genome shotgun (WGS) entry which is preliminary data.</text>
</comment>
<dbReference type="InterPro" id="IPR036505">
    <property type="entry name" value="Amidase/PGRP_sf"/>
</dbReference>
<reference evidence="4 5" key="1">
    <citation type="submission" date="2015-07" db="EMBL/GenBank/DDBJ databases">
        <title>Whole genome sequence of Herpetosiphon geysericola DSM 7119.</title>
        <authorList>
            <person name="Hemp J."/>
            <person name="Ward L.M."/>
            <person name="Pace L.A."/>
            <person name="Fischer W.W."/>
        </authorList>
    </citation>
    <scope>NUCLEOTIDE SEQUENCE [LARGE SCALE GENOMIC DNA]</scope>
    <source>
        <strain evidence="4 5">DSM 7119</strain>
    </source>
</reference>
<feature type="domain" description="N-acetylmuramoyl-L-alanine amidase" evidence="2">
    <location>
        <begin position="52"/>
        <end position="199"/>
    </location>
</feature>
<feature type="domain" description="Peptidoglycan recognition protein family" evidence="3">
    <location>
        <begin position="40"/>
        <end position="193"/>
    </location>
</feature>
<dbReference type="PROSITE" id="PS51318">
    <property type="entry name" value="TAT"/>
    <property type="match status" value="1"/>
</dbReference>
<dbReference type="InterPro" id="IPR002502">
    <property type="entry name" value="Amidase_domain"/>
</dbReference>
<proteinExistence type="inferred from homology"/>
<dbReference type="CDD" id="cd06583">
    <property type="entry name" value="PGRP"/>
    <property type="match status" value="1"/>
</dbReference>
<dbReference type="SMART" id="SM00644">
    <property type="entry name" value="Ami_2"/>
    <property type="match status" value="1"/>
</dbReference>
<dbReference type="PATRIC" id="fig|70996.4.peg.771"/>
<dbReference type="PANTHER" id="PTHR11022">
    <property type="entry name" value="PEPTIDOGLYCAN RECOGNITION PROTEIN"/>
    <property type="match status" value="1"/>
</dbReference>
<dbReference type="PANTHER" id="PTHR11022:SF41">
    <property type="entry name" value="PEPTIDOGLYCAN-RECOGNITION PROTEIN LC-RELATED"/>
    <property type="match status" value="1"/>
</dbReference>
<evidence type="ECO:0000256" key="1">
    <source>
        <dbReference type="ARBA" id="ARBA00007553"/>
    </source>
</evidence>
<dbReference type="EMBL" id="LGKP01000013">
    <property type="protein sequence ID" value="KPL90098.1"/>
    <property type="molecule type" value="Genomic_DNA"/>
</dbReference>
<evidence type="ECO:0000259" key="3">
    <source>
        <dbReference type="SMART" id="SM00701"/>
    </source>
</evidence>
<dbReference type="Gene3D" id="3.40.80.10">
    <property type="entry name" value="Peptidoglycan recognition protein-like"/>
    <property type="match status" value="1"/>
</dbReference>
<dbReference type="Pfam" id="PF01471">
    <property type="entry name" value="PG_binding_1"/>
    <property type="match status" value="2"/>
</dbReference>
<dbReference type="InterPro" id="IPR036366">
    <property type="entry name" value="PGBDSf"/>
</dbReference>